<evidence type="ECO:0000256" key="2">
    <source>
        <dbReference type="ARBA" id="ARBA00022448"/>
    </source>
</evidence>
<keyword evidence="4 9" id="KW-1133">Transmembrane helix</keyword>
<evidence type="ECO:0000256" key="8">
    <source>
        <dbReference type="RuleBase" id="RU003732"/>
    </source>
</evidence>
<feature type="transmembrane region" description="Helical" evidence="9">
    <location>
        <begin position="314"/>
        <end position="337"/>
    </location>
</feature>
<reference evidence="10" key="1">
    <citation type="submission" date="2021-06" db="EMBL/GenBank/DDBJ databases">
        <authorList>
            <consortium name="Wellcome Sanger Institute Data Sharing"/>
        </authorList>
    </citation>
    <scope>NUCLEOTIDE SEQUENCE [LARGE SCALE GENOMIC DNA]</scope>
</reference>
<evidence type="ECO:0000256" key="3">
    <source>
        <dbReference type="ARBA" id="ARBA00022692"/>
    </source>
</evidence>
<dbReference type="GO" id="GO:0042995">
    <property type="term" value="C:cell projection"/>
    <property type="evidence" value="ECO:0007669"/>
    <property type="project" value="TreeGrafter"/>
</dbReference>
<dbReference type="PANTHER" id="PTHR11616:SF111">
    <property type="entry name" value="SODIUM- AND CHLORIDE-DEPENDENT GABA TRANSPORTER 2"/>
    <property type="match status" value="1"/>
</dbReference>
<name>A0A8C4X354_ERPCA</name>
<dbReference type="AlphaFoldDB" id="A0A8C4X354"/>
<dbReference type="InterPro" id="IPR000175">
    <property type="entry name" value="Na/ntran_symport"/>
</dbReference>
<dbReference type="PROSITE" id="PS00610">
    <property type="entry name" value="NA_NEUROTRAN_SYMP_1"/>
    <property type="match status" value="1"/>
</dbReference>
<dbReference type="PANTHER" id="PTHR11616">
    <property type="entry name" value="SODIUM/CHLORIDE DEPENDENT TRANSPORTER"/>
    <property type="match status" value="1"/>
</dbReference>
<sequence>MENGVLEEAQFQFMEQDAMPDKRLVKRSQWSKKAEYFLSVAGQIVGLGNIWRFPYLCYKNGGGVFLVPYLLFLLTCGVPLFLLETALGQYTSAGGIICWRKICPLFEGIGYATQFVIIFNNVSYIIILAWALFYLFHCFGSELPWASCNNTWNTPDCKQFDQDDRTINWTKQENTTSPAKEFWENQALKISSGIEEIGGLHWQMALCLLLAWTICSFCIWKGIKSTGKAVYFTATFPYVILLILLVRGLTLPGAKDGIIFYLYPEPSRLADPQVWMDAGTQVFFSYTLCVGCLIALSSYNKYTNDCYRDCINLCLLNSSTSFLSGFAIFSTLGFMAYEQGVPIEEVAESGPGLIFIVYPYALSLMPLPQLWSCCLFIMVTLLGLDTQFVCMESILTAIVDMFPHVFQKERRRQLLLGVTSVLSFLVGLLMVTEGGMYIFQLIDHYACNGTCLLFIGIFQSICIGWVYGADRLYKNIEDMIGYRPWPLIKYCWTFFTPIICIGTFIFSLVDYTPLKYNNVYEYPYWAYVLGWVLSMSSITLVPLWMLLKMTLAKGTLREVQCIPNLRDTHTHISCIRTLKGFTFSLIFLCSSAFGFTVPDL</sequence>
<feature type="transmembrane region" description="Helical" evidence="9">
    <location>
        <begin position="200"/>
        <end position="220"/>
    </location>
</feature>
<proteinExistence type="inferred from homology"/>
<reference evidence="10" key="3">
    <citation type="submission" date="2025-09" db="UniProtKB">
        <authorList>
            <consortium name="Ensembl"/>
        </authorList>
    </citation>
    <scope>IDENTIFICATION</scope>
</reference>
<feature type="transmembrane region" description="Helical" evidence="9">
    <location>
        <begin position="283"/>
        <end position="302"/>
    </location>
</feature>
<keyword evidence="5 9" id="KW-0472">Membrane</keyword>
<dbReference type="GO" id="GO:0005332">
    <property type="term" value="F:gamma-aminobutyric acid:sodium:chloride symporter activity"/>
    <property type="evidence" value="ECO:0007669"/>
    <property type="project" value="TreeGrafter"/>
</dbReference>
<feature type="transmembrane region" description="Helical" evidence="9">
    <location>
        <begin position="487"/>
        <end position="509"/>
    </location>
</feature>
<dbReference type="Ensembl" id="ENSECRT00000002050.1">
    <property type="protein sequence ID" value="ENSECRP00000002021.1"/>
    <property type="gene ID" value="ENSECRG00000001254.1"/>
</dbReference>
<comment type="similarity">
    <text evidence="8">Belongs to the sodium:neurotransmitter symporter (SNF) (TC 2.A.22) family.</text>
</comment>
<keyword evidence="8" id="KW-0769">Symport</keyword>
<keyword evidence="2 8" id="KW-0813">Transport</keyword>
<feature type="transmembrane region" description="Helical" evidence="9">
    <location>
        <begin position="36"/>
        <end position="54"/>
    </location>
</feature>
<dbReference type="GO" id="GO:0005886">
    <property type="term" value="C:plasma membrane"/>
    <property type="evidence" value="ECO:0007669"/>
    <property type="project" value="TreeGrafter"/>
</dbReference>
<dbReference type="PROSITE" id="PS50267">
    <property type="entry name" value="NA_NEUROTRAN_SYMP_3"/>
    <property type="match status" value="1"/>
</dbReference>
<evidence type="ECO:0000256" key="5">
    <source>
        <dbReference type="ARBA" id="ARBA00023136"/>
    </source>
</evidence>
<evidence type="ECO:0000256" key="7">
    <source>
        <dbReference type="PIRSR" id="PIRSR600175-2"/>
    </source>
</evidence>
<reference evidence="10" key="2">
    <citation type="submission" date="2025-08" db="UniProtKB">
        <authorList>
            <consortium name="Ensembl"/>
        </authorList>
    </citation>
    <scope>IDENTIFICATION</scope>
</reference>
<feature type="transmembrane region" description="Helical" evidence="9">
    <location>
        <begin position="66"/>
        <end position="87"/>
    </location>
</feature>
<dbReference type="CDD" id="cd11496">
    <property type="entry name" value="SLC6sbd-TauT-like"/>
    <property type="match status" value="1"/>
</dbReference>
<evidence type="ECO:0000313" key="11">
    <source>
        <dbReference type="Proteomes" id="UP000694620"/>
    </source>
</evidence>
<keyword evidence="7" id="KW-1015">Disulfide bond</keyword>
<evidence type="ECO:0000256" key="9">
    <source>
        <dbReference type="SAM" id="Phobius"/>
    </source>
</evidence>
<feature type="transmembrane region" description="Helical" evidence="9">
    <location>
        <begin position="445"/>
        <end position="467"/>
    </location>
</feature>
<feature type="disulfide bond" evidence="7">
    <location>
        <begin position="148"/>
        <end position="157"/>
    </location>
</feature>
<feature type="transmembrane region" description="Helical" evidence="9">
    <location>
        <begin position="108"/>
        <end position="136"/>
    </location>
</feature>
<evidence type="ECO:0000256" key="1">
    <source>
        <dbReference type="ARBA" id="ARBA00004141"/>
    </source>
</evidence>
<feature type="binding site" evidence="6">
    <location>
        <position position="42"/>
    </location>
    <ligand>
        <name>Na(+)</name>
        <dbReference type="ChEBI" id="CHEBI:29101"/>
        <label>1</label>
    </ligand>
</feature>
<feature type="transmembrane region" description="Helical" evidence="9">
    <location>
        <begin position="357"/>
        <end position="384"/>
    </location>
</feature>
<protein>
    <recommendedName>
        <fullName evidence="8">Transporter</fullName>
    </recommendedName>
</protein>
<evidence type="ECO:0000256" key="6">
    <source>
        <dbReference type="PIRSR" id="PIRSR600175-1"/>
    </source>
</evidence>
<comment type="subcellular location">
    <subcellularLocation>
        <location evidence="1">Membrane</location>
        <topology evidence="1">Multi-pass membrane protein</topology>
    </subcellularLocation>
</comment>
<dbReference type="GO" id="GO:0046872">
    <property type="term" value="F:metal ion binding"/>
    <property type="evidence" value="ECO:0007669"/>
    <property type="project" value="UniProtKB-KW"/>
</dbReference>
<feature type="transmembrane region" description="Helical" evidence="9">
    <location>
        <begin position="524"/>
        <end position="547"/>
    </location>
</feature>
<feature type="transmembrane region" description="Helical" evidence="9">
    <location>
        <begin position="229"/>
        <end position="246"/>
    </location>
</feature>
<feature type="binding site" evidence="6">
    <location>
        <position position="317"/>
    </location>
    <ligand>
        <name>Na(+)</name>
        <dbReference type="ChEBI" id="CHEBI:29101"/>
        <label>1</label>
    </ligand>
</feature>
<feature type="binding site" evidence="6">
    <location>
        <position position="49"/>
    </location>
    <ligand>
        <name>Na(+)</name>
        <dbReference type="ChEBI" id="CHEBI:29101"/>
        <label>2</label>
    </ligand>
</feature>
<dbReference type="Pfam" id="PF00209">
    <property type="entry name" value="SNF"/>
    <property type="match status" value="1"/>
</dbReference>
<organism evidence="10 11">
    <name type="scientific">Erpetoichthys calabaricus</name>
    <name type="common">Rope fish</name>
    <name type="synonym">Calamoichthys calabaricus</name>
    <dbReference type="NCBI Taxonomy" id="27687"/>
    <lineage>
        <taxon>Eukaryota</taxon>
        <taxon>Metazoa</taxon>
        <taxon>Chordata</taxon>
        <taxon>Craniata</taxon>
        <taxon>Vertebrata</taxon>
        <taxon>Euteleostomi</taxon>
        <taxon>Actinopterygii</taxon>
        <taxon>Polypteriformes</taxon>
        <taxon>Polypteridae</taxon>
        <taxon>Erpetoichthys</taxon>
    </lineage>
</organism>
<gene>
    <name evidence="10" type="primary">LOC114649273</name>
</gene>
<evidence type="ECO:0000313" key="10">
    <source>
        <dbReference type="Ensembl" id="ENSECRP00000002021.1"/>
    </source>
</evidence>
<keyword evidence="6" id="KW-0479">Metal-binding</keyword>
<dbReference type="InterPro" id="IPR037272">
    <property type="entry name" value="SNS_sf"/>
</dbReference>
<accession>A0A8C4X354</accession>
<dbReference type="SUPFAM" id="SSF161070">
    <property type="entry name" value="SNF-like"/>
    <property type="match status" value="1"/>
</dbReference>
<keyword evidence="11" id="KW-1185">Reference proteome</keyword>
<feature type="transmembrane region" description="Helical" evidence="9">
    <location>
        <begin position="580"/>
        <end position="597"/>
    </location>
</feature>
<dbReference type="PRINTS" id="PR00176">
    <property type="entry name" value="NANEUSMPORT"/>
</dbReference>
<feature type="binding site" evidence="6">
    <location>
        <position position="285"/>
    </location>
    <ligand>
        <name>Na(+)</name>
        <dbReference type="ChEBI" id="CHEBI:29101"/>
        <label>1</label>
    </ligand>
</feature>
<feature type="binding site" evidence="6">
    <location>
        <position position="45"/>
    </location>
    <ligand>
        <name>Na(+)</name>
        <dbReference type="ChEBI" id="CHEBI:29101"/>
        <label>1</label>
    </ligand>
</feature>
<feature type="binding site" evidence="6">
    <location>
        <position position="382"/>
    </location>
    <ligand>
        <name>Na(+)</name>
        <dbReference type="ChEBI" id="CHEBI:29101"/>
        <label>1</label>
    </ligand>
</feature>
<keyword evidence="3 8" id="KW-0812">Transmembrane</keyword>
<feature type="transmembrane region" description="Helical" evidence="9">
    <location>
        <begin position="414"/>
        <end position="439"/>
    </location>
</feature>
<dbReference type="Proteomes" id="UP000694620">
    <property type="component" value="Chromosome 3"/>
</dbReference>
<dbReference type="GeneTree" id="ENSGT00940000157478"/>
<keyword evidence="6" id="KW-0915">Sodium</keyword>
<evidence type="ECO:0000256" key="4">
    <source>
        <dbReference type="ARBA" id="ARBA00022989"/>
    </source>
</evidence>
<feature type="binding site" evidence="6">
    <location>
        <position position="385"/>
    </location>
    <ligand>
        <name>Na(+)</name>
        <dbReference type="ChEBI" id="CHEBI:29101"/>
        <label>1</label>
    </ligand>
</feature>